<dbReference type="Proteomes" id="UP000051835">
    <property type="component" value="Unassembled WGS sequence"/>
</dbReference>
<dbReference type="SUPFAM" id="SSF53850">
    <property type="entry name" value="Periplasmic binding protein-like II"/>
    <property type="match status" value="1"/>
</dbReference>
<dbReference type="GO" id="GO:0030313">
    <property type="term" value="C:cell envelope"/>
    <property type="evidence" value="ECO:0007669"/>
    <property type="project" value="UniProtKB-SubCell"/>
</dbReference>
<accession>A0A0R1R1Z0</accession>
<keyword evidence="5" id="KW-0571">Peptide transport</keyword>
<dbReference type="GO" id="GO:0042597">
    <property type="term" value="C:periplasmic space"/>
    <property type="evidence" value="ECO:0007669"/>
    <property type="project" value="UniProtKB-ARBA"/>
</dbReference>
<evidence type="ECO:0000256" key="2">
    <source>
        <dbReference type="ARBA" id="ARBA00005695"/>
    </source>
</evidence>
<dbReference type="EMBL" id="AZFC01000001">
    <property type="protein sequence ID" value="KRL50649.1"/>
    <property type="molecule type" value="Genomic_DNA"/>
</dbReference>
<evidence type="ECO:0000313" key="8">
    <source>
        <dbReference type="Proteomes" id="UP000051835"/>
    </source>
</evidence>
<comment type="similarity">
    <text evidence="2">Belongs to the bacterial solute-binding protein 5 family.</text>
</comment>
<dbReference type="PANTHER" id="PTHR30290:SF10">
    <property type="entry name" value="PERIPLASMIC OLIGOPEPTIDE-BINDING PROTEIN-RELATED"/>
    <property type="match status" value="1"/>
</dbReference>
<comment type="subcellular location">
    <subcellularLocation>
        <location evidence="1">Cell envelope</location>
    </subcellularLocation>
</comment>
<dbReference type="GO" id="GO:1904680">
    <property type="term" value="F:peptide transmembrane transporter activity"/>
    <property type="evidence" value="ECO:0007669"/>
    <property type="project" value="TreeGrafter"/>
</dbReference>
<dbReference type="InterPro" id="IPR039424">
    <property type="entry name" value="SBP_5"/>
</dbReference>
<dbReference type="InterPro" id="IPR000914">
    <property type="entry name" value="SBP_5_dom"/>
</dbReference>
<dbReference type="FunFam" id="3.90.76.10:FF:000001">
    <property type="entry name" value="Oligopeptide ABC transporter substrate-binding protein"/>
    <property type="match status" value="1"/>
</dbReference>
<dbReference type="Gene3D" id="3.40.190.10">
    <property type="entry name" value="Periplasmic binding protein-like II"/>
    <property type="match status" value="1"/>
</dbReference>
<keyword evidence="5" id="KW-0653">Protein transport</keyword>
<dbReference type="CDD" id="cd08504">
    <property type="entry name" value="PBP2_OppA"/>
    <property type="match status" value="1"/>
</dbReference>
<dbReference type="AlphaFoldDB" id="A0A0R1R1Z0"/>
<sequence length="546" mass="59666">MSMINKKTTIAAICGIVLIGGAFAIKAHSDATKAATAQDIDLYETSPITSLDTAKVTDSVSANQLSQVGEGLYRLNADSQPVNALAKKTTISQDGKHYTIDLHRNGKWSNGHAVTAQDFVYSWRRTLNPQSKSEFTYQFANIQNATAIAAGKLSPTKLGVRASGKYQLKITLSKPASYFKRMMASTTYYPLDPTAVQKYGKKYGTSAKTTVYNGPYTMTKWNGTSETWTLAKNPDYRDKRAIKLQHLNYQVIKSTSTAYNLYQAKKLAAVTLSGEQTRQNKHNPDLKTVASGRIGFIQYNEKNPLTANKNLRTAISLSVNREQLAKHVLQNGSTPATTFAVKHMAKNPRTGADFTKDATVAGTADYQPAKARALFKQAQKQLGKSKIAITLICGDDDATKPIAEYLQTTVSKNLKGLTINVKSVPFPSMLSAVSKGNFEANLTSWSMDFADPIQSLQILESTNNSNMGHYKSAAYDQALNTAEGADALTTAARYHDLVTAARTAMTDQAVTPLYDARTSELVNPKIKGVVYNKFNGQADYRTAYVK</sequence>
<dbReference type="Pfam" id="PF00496">
    <property type="entry name" value="SBP_bac_5"/>
    <property type="match status" value="1"/>
</dbReference>
<dbReference type="PATRIC" id="fig|1423805.4.peg.1812"/>
<keyword evidence="4" id="KW-0732">Signal</keyword>
<evidence type="ECO:0000256" key="5">
    <source>
        <dbReference type="ARBA" id="ARBA00022856"/>
    </source>
</evidence>
<reference evidence="7 8" key="1">
    <citation type="journal article" date="2015" name="Genome Announc.">
        <title>Expanding the biotechnology potential of lactobacilli through comparative genomics of 213 strains and associated genera.</title>
        <authorList>
            <person name="Sun Z."/>
            <person name="Harris H.M."/>
            <person name="McCann A."/>
            <person name="Guo C."/>
            <person name="Argimon S."/>
            <person name="Zhang W."/>
            <person name="Yang X."/>
            <person name="Jeffery I.B."/>
            <person name="Cooney J.C."/>
            <person name="Kagawa T.F."/>
            <person name="Liu W."/>
            <person name="Song Y."/>
            <person name="Salvetti E."/>
            <person name="Wrobel A."/>
            <person name="Rasinkangas P."/>
            <person name="Parkhill J."/>
            <person name="Rea M.C."/>
            <person name="O'Sullivan O."/>
            <person name="Ritari J."/>
            <person name="Douillard F.P."/>
            <person name="Paul Ross R."/>
            <person name="Yang R."/>
            <person name="Briner A.E."/>
            <person name="Felis G.E."/>
            <person name="de Vos W.M."/>
            <person name="Barrangou R."/>
            <person name="Klaenhammer T.R."/>
            <person name="Caufield P.W."/>
            <person name="Cui Y."/>
            <person name="Zhang H."/>
            <person name="O'Toole P.W."/>
        </authorList>
    </citation>
    <scope>NUCLEOTIDE SEQUENCE [LARGE SCALE GENOMIC DNA]</scope>
    <source>
        <strain evidence="7 8">DSM 15429</strain>
    </source>
</reference>
<gene>
    <name evidence="7" type="ORF">FD37_GL001772</name>
</gene>
<dbReference type="GO" id="GO:0015833">
    <property type="term" value="P:peptide transport"/>
    <property type="evidence" value="ECO:0007669"/>
    <property type="project" value="UniProtKB-KW"/>
</dbReference>
<dbReference type="PANTHER" id="PTHR30290">
    <property type="entry name" value="PERIPLASMIC BINDING COMPONENT OF ABC TRANSPORTER"/>
    <property type="match status" value="1"/>
</dbReference>
<name>A0A0R1R1Z0_9LACO</name>
<dbReference type="GO" id="GO:0043190">
    <property type="term" value="C:ATP-binding cassette (ABC) transporter complex"/>
    <property type="evidence" value="ECO:0007669"/>
    <property type="project" value="InterPro"/>
</dbReference>
<comment type="caution">
    <text evidence="7">The sequence shown here is derived from an EMBL/GenBank/DDBJ whole genome shotgun (WGS) entry which is preliminary data.</text>
</comment>
<keyword evidence="3" id="KW-0813">Transport</keyword>
<evidence type="ECO:0000313" key="7">
    <source>
        <dbReference type="EMBL" id="KRL50649.1"/>
    </source>
</evidence>
<dbReference type="InterPro" id="IPR030678">
    <property type="entry name" value="Peptide/Ni-bd"/>
</dbReference>
<feature type="domain" description="Solute-binding protein family 5" evidence="6">
    <location>
        <begin position="81"/>
        <end position="466"/>
    </location>
</feature>
<organism evidence="7 8">
    <name type="scientific">Levilactobacillus spicheri DSM 15429</name>
    <dbReference type="NCBI Taxonomy" id="1423805"/>
    <lineage>
        <taxon>Bacteria</taxon>
        <taxon>Bacillati</taxon>
        <taxon>Bacillota</taxon>
        <taxon>Bacilli</taxon>
        <taxon>Lactobacillales</taxon>
        <taxon>Lactobacillaceae</taxon>
        <taxon>Levilactobacillus</taxon>
    </lineage>
</organism>
<proteinExistence type="inferred from homology"/>
<protein>
    <submittedName>
        <fullName evidence="7">ABC-type oligopeptide transport system, periplasmic component</fullName>
    </submittedName>
</protein>
<evidence type="ECO:0000256" key="1">
    <source>
        <dbReference type="ARBA" id="ARBA00004196"/>
    </source>
</evidence>
<evidence type="ECO:0000256" key="4">
    <source>
        <dbReference type="ARBA" id="ARBA00022729"/>
    </source>
</evidence>
<dbReference type="PIRSF" id="PIRSF002741">
    <property type="entry name" value="MppA"/>
    <property type="match status" value="1"/>
</dbReference>
<dbReference type="Gene3D" id="3.90.76.10">
    <property type="entry name" value="Dipeptide-binding Protein, Domain 1"/>
    <property type="match status" value="1"/>
</dbReference>
<dbReference type="RefSeq" id="WP_056962682.1">
    <property type="nucleotide sequence ID" value="NZ_AZFC01000001.1"/>
</dbReference>
<evidence type="ECO:0000259" key="6">
    <source>
        <dbReference type="Pfam" id="PF00496"/>
    </source>
</evidence>
<dbReference type="Gene3D" id="3.10.105.10">
    <property type="entry name" value="Dipeptide-binding Protein, Domain 3"/>
    <property type="match status" value="1"/>
</dbReference>
<evidence type="ECO:0000256" key="3">
    <source>
        <dbReference type="ARBA" id="ARBA00022448"/>
    </source>
</evidence>